<dbReference type="GO" id="GO:0042597">
    <property type="term" value="C:periplasmic space"/>
    <property type="evidence" value="ECO:0007669"/>
    <property type="project" value="UniProtKB-SubCell"/>
</dbReference>
<protein>
    <submittedName>
        <fullName evidence="5">C4-dicarboxylate ABC transporter</fullName>
    </submittedName>
</protein>
<evidence type="ECO:0000256" key="3">
    <source>
        <dbReference type="ARBA" id="ARBA00022764"/>
    </source>
</evidence>
<dbReference type="NCBIfam" id="NF037995">
    <property type="entry name" value="TRAP_S1"/>
    <property type="match status" value="1"/>
</dbReference>
<evidence type="ECO:0000313" key="5">
    <source>
        <dbReference type="EMBL" id="PVE48314.1"/>
    </source>
</evidence>
<organism evidence="5 6">
    <name type="scientific">Pararhodobacter aggregans</name>
    <dbReference type="NCBI Taxonomy" id="404875"/>
    <lineage>
        <taxon>Bacteria</taxon>
        <taxon>Pseudomonadati</taxon>
        <taxon>Pseudomonadota</taxon>
        <taxon>Alphaproteobacteria</taxon>
        <taxon>Rhodobacterales</taxon>
        <taxon>Paracoccaceae</taxon>
        <taxon>Pararhodobacter</taxon>
    </lineage>
</organism>
<dbReference type="PANTHER" id="PTHR33376">
    <property type="match status" value="1"/>
</dbReference>
<dbReference type="RefSeq" id="WP_107750799.1">
    <property type="nucleotide sequence ID" value="NZ_QBKF01000002.1"/>
</dbReference>
<proteinExistence type="predicted"/>
<gene>
    <name evidence="5" type="ORF">DDE23_04370</name>
</gene>
<name>A0A2T7UUH1_9RHOB</name>
<sequence>MTVRTLAAATAVALCLGHTATAQEYNLSLAHWVPATHPLQVLGMEPWMQSITEESGGRITFTVYPAQQLGAAADHYDMARDGIADIAFINPGYQPGRFPILAAAELPFLFANATGAVRGLTEWYQQGGYDDMEMGDVYFCMALTHDPGTMHGKEPILVPEDVRGRTVRPANATEARFVNLLGGASVQVPAPAMREVLSNGTADITQSPWQSLYIFGADTLVTHHLDMPFYASINGFVMNRGMIDGMPEDLRTIMTNHCSPEAAETMSTGWAGAEAAGRASIAADPAHTMHTPNAEQVALWQAAAEPLTAEWLALMASQGRDGEAMLQGLRDALARYDGLYGQ</sequence>
<feature type="signal peptide" evidence="4">
    <location>
        <begin position="1"/>
        <end position="22"/>
    </location>
</feature>
<comment type="subcellular location">
    <subcellularLocation>
        <location evidence="1">Periplasm</location>
    </subcellularLocation>
</comment>
<keyword evidence="6" id="KW-1185">Reference proteome</keyword>
<dbReference type="OrthoDB" id="7822595at2"/>
<accession>A0A2T7UUH1</accession>
<dbReference type="GO" id="GO:0055085">
    <property type="term" value="P:transmembrane transport"/>
    <property type="evidence" value="ECO:0007669"/>
    <property type="project" value="InterPro"/>
</dbReference>
<evidence type="ECO:0000256" key="1">
    <source>
        <dbReference type="ARBA" id="ARBA00004418"/>
    </source>
</evidence>
<dbReference type="Proteomes" id="UP000244810">
    <property type="component" value="Unassembled WGS sequence"/>
</dbReference>
<dbReference type="CDD" id="cd13665">
    <property type="entry name" value="PBP2_TRAP_Dctp3_4"/>
    <property type="match status" value="1"/>
</dbReference>
<dbReference type="InterPro" id="IPR018389">
    <property type="entry name" value="DctP_fam"/>
</dbReference>
<dbReference type="InterPro" id="IPR038404">
    <property type="entry name" value="TRAP_DctP_sf"/>
</dbReference>
<evidence type="ECO:0000256" key="2">
    <source>
        <dbReference type="ARBA" id="ARBA00022729"/>
    </source>
</evidence>
<dbReference type="Gene3D" id="3.40.190.170">
    <property type="entry name" value="Bacterial extracellular solute-binding protein, family 7"/>
    <property type="match status" value="1"/>
</dbReference>
<reference evidence="5 6" key="1">
    <citation type="journal article" date="2011" name="Syst. Appl. Microbiol.">
        <title>Defluviimonas denitrificans gen. nov., sp. nov., and Pararhodobacter aggregans gen. nov., sp. nov., non-phototrophic Rhodobacteraceae from the biofilter of a marine aquaculture.</title>
        <authorList>
            <person name="Foesel B.U."/>
            <person name="Drake H.L."/>
            <person name="Schramm A."/>
        </authorList>
    </citation>
    <scope>NUCLEOTIDE SEQUENCE [LARGE SCALE GENOMIC DNA]</scope>
    <source>
        <strain evidence="5 6">D1-19</strain>
    </source>
</reference>
<dbReference type="Pfam" id="PF03480">
    <property type="entry name" value="DctP"/>
    <property type="match status" value="1"/>
</dbReference>
<keyword evidence="2 4" id="KW-0732">Signal</keyword>
<keyword evidence="3" id="KW-0574">Periplasm</keyword>
<dbReference type="AlphaFoldDB" id="A0A2T7UUH1"/>
<dbReference type="EMBL" id="QDDR01000002">
    <property type="protein sequence ID" value="PVE48314.1"/>
    <property type="molecule type" value="Genomic_DNA"/>
</dbReference>
<dbReference type="PANTHER" id="PTHR33376:SF15">
    <property type="entry name" value="BLL6794 PROTEIN"/>
    <property type="match status" value="1"/>
</dbReference>
<evidence type="ECO:0000313" key="6">
    <source>
        <dbReference type="Proteomes" id="UP000244810"/>
    </source>
</evidence>
<evidence type="ECO:0000256" key="4">
    <source>
        <dbReference type="SAM" id="SignalP"/>
    </source>
</evidence>
<feature type="chain" id="PRO_5015407495" evidence="4">
    <location>
        <begin position="23"/>
        <end position="342"/>
    </location>
</feature>
<comment type="caution">
    <text evidence="5">The sequence shown here is derived from an EMBL/GenBank/DDBJ whole genome shotgun (WGS) entry which is preliminary data.</text>
</comment>